<dbReference type="AlphaFoldDB" id="A0AAF6BBX9"/>
<dbReference type="EMBL" id="AP019869">
    <property type="protein sequence ID" value="BBN09513.1"/>
    <property type="molecule type" value="Genomic_DNA"/>
</dbReference>
<sequence length="41" mass="4454">MKSHVTKKEIMMGFGKGTSTSKNSGKVNCLKNSKTTHNPES</sequence>
<feature type="region of interest" description="Disordered" evidence="1">
    <location>
        <begin position="1"/>
        <end position="41"/>
    </location>
</feature>
<name>A0AAF6BBX9_MARPO</name>
<dbReference type="Proteomes" id="UP001162541">
    <property type="component" value="Chromosome 4"/>
</dbReference>
<proteinExistence type="predicted"/>
<evidence type="ECO:0000313" key="3">
    <source>
        <dbReference type="Proteomes" id="UP001162541"/>
    </source>
</evidence>
<evidence type="ECO:0000256" key="1">
    <source>
        <dbReference type="SAM" id="MobiDB-lite"/>
    </source>
</evidence>
<accession>A0AAF6BBX9</accession>
<gene>
    <name evidence="2" type="ORF">Mp_4g20330</name>
</gene>
<reference evidence="3" key="1">
    <citation type="journal article" date="2020" name="Curr. Biol.">
        <title>Chromatin organization in early land plants reveals an ancestral association between H3K27me3, transposons, and constitutive heterochromatin.</title>
        <authorList>
            <person name="Montgomery S.A."/>
            <person name="Tanizawa Y."/>
            <person name="Galik B."/>
            <person name="Wang N."/>
            <person name="Ito T."/>
            <person name="Mochizuki T."/>
            <person name="Akimcheva S."/>
            <person name="Bowman J.L."/>
            <person name="Cognat V."/>
            <person name="Marechal-Drouard L."/>
            <person name="Ekker H."/>
            <person name="Hong S.F."/>
            <person name="Kohchi T."/>
            <person name="Lin S.S."/>
            <person name="Liu L.D."/>
            <person name="Nakamura Y."/>
            <person name="Valeeva L.R."/>
            <person name="Shakirov E.V."/>
            <person name="Shippen D.E."/>
            <person name="Wei W.L."/>
            <person name="Yagura M."/>
            <person name="Yamaoka S."/>
            <person name="Yamato K.T."/>
            <person name="Liu C."/>
            <person name="Berger F."/>
        </authorList>
    </citation>
    <scope>NUCLEOTIDE SEQUENCE [LARGE SCALE GENOMIC DNA]</scope>
    <source>
        <strain evidence="3">Tak-1</strain>
    </source>
</reference>
<feature type="compositionally biased region" description="Polar residues" evidence="1">
    <location>
        <begin position="17"/>
        <end position="41"/>
    </location>
</feature>
<feature type="compositionally biased region" description="Basic and acidic residues" evidence="1">
    <location>
        <begin position="1"/>
        <end position="10"/>
    </location>
</feature>
<organism evidence="2 3">
    <name type="scientific">Marchantia polymorpha subsp. ruderalis</name>
    <dbReference type="NCBI Taxonomy" id="1480154"/>
    <lineage>
        <taxon>Eukaryota</taxon>
        <taxon>Viridiplantae</taxon>
        <taxon>Streptophyta</taxon>
        <taxon>Embryophyta</taxon>
        <taxon>Marchantiophyta</taxon>
        <taxon>Marchantiopsida</taxon>
        <taxon>Marchantiidae</taxon>
        <taxon>Marchantiales</taxon>
        <taxon>Marchantiaceae</taxon>
        <taxon>Marchantia</taxon>
    </lineage>
</organism>
<evidence type="ECO:0000313" key="2">
    <source>
        <dbReference type="EMBL" id="BBN09513.1"/>
    </source>
</evidence>
<protein>
    <submittedName>
        <fullName evidence="2">Uncharacterized protein</fullName>
    </submittedName>
</protein>